<keyword evidence="2" id="KW-0378">Hydrolase</keyword>
<keyword evidence="1" id="KW-0732">Signal</keyword>
<dbReference type="AlphaFoldDB" id="A0A6G5A8Z6"/>
<protein>
    <submittedName>
        <fullName evidence="2">Putative secreted metalloprotease</fullName>
    </submittedName>
</protein>
<reference evidence="2" key="1">
    <citation type="submission" date="2020-03" db="EMBL/GenBank/DDBJ databases">
        <title>A transcriptome and proteome of the tick Rhipicephalus microplus shaped by the genetic composition of its hosts and developmental stage.</title>
        <authorList>
            <person name="Garcia G.R."/>
            <person name="Ribeiro J.M.C."/>
            <person name="Maruyama S.R."/>
            <person name="Gardinasse L.G."/>
            <person name="Nelson K."/>
            <person name="Ferreira B.R."/>
            <person name="Andrade T.G."/>
            <person name="Santos I.K.F.M."/>
        </authorList>
    </citation>
    <scope>NUCLEOTIDE SEQUENCE</scope>
    <source>
        <strain evidence="2">NSGR</strain>
        <tissue evidence="2">Salivary glands</tissue>
    </source>
</reference>
<feature type="chain" id="PRO_5026044159" evidence="1">
    <location>
        <begin position="19"/>
        <end position="208"/>
    </location>
</feature>
<dbReference type="EMBL" id="GIKN01004383">
    <property type="protein sequence ID" value="NIE46656.1"/>
    <property type="molecule type" value="Transcribed_RNA"/>
</dbReference>
<dbReference type="GO" id="GO:0006508">
    <property type="term" value="P:proteolysis"/>
    <property type="evidence" value="ECO:0007669"/>
    <property type="project" value="UniProtKB-KW"/>
</dbReference>
<organism evidence="2">
    <name type="scientific">Rhipicephalus microplus</name>
    <name type="common">Cattle tick</name>
    <name type="synonym">Boophilus microplus</name>
    <dbReference type="NCBI Taxonomy" id="6941"/>
    <lineage>
        <taxon>Eukaryota</taxon>
        <taxon>Metazoa</taxon>
        <taxon>Ecdysozoa</taxon>
        <taxon>Arthropoda</taxon>
        <taxon>Chelicerata</taxon>
        <taxon>Arachnida</taxon>
        <taxon>Acari</taxon>
        <taxon>Parasitiformes</taxon>
        <taxon>Ixodida</taxon>
        <taxon>Ixodoidea</taxon>
        <taxon>Ixodidae</taxon>
        <taxon>Rhipicephalinae</taxon>
        <taxon>Rhipicephalus</taxon>
        <taxon>Boophilus</taxon>
    </lineage>
</organism>
<proteinExistence type="predicted"/>
<sequence length="208" mass="22732">MATSTLALLLILPIAAGSQEPRLVFPSLLQERSSEGRMVVRVHDDLTLNLRKTSVAAPRLRILKHERGQPVTVFHDGESINKDLYEDEIALATLTVTSNDSGVEMRGILGPDHRIEPVSVRERTGSGAIPHAIHKIEYKEMFDTTISPATHDGGTILDERTSSLSDEIPALVKLEVTLFCIKATTHILLTMDTPCGMSASLLTRQICG</sequence>
<dbReference type="GO" id="GO:0008237">
    <property type="term" value="F:metallopeptidase activity"/>
    <property type="evidence" value="ECO:0007669"/>
    <property type="project" value="UniProtKB-KW"/>
</dbReference>
<name>A0A6G5A8Z6_RHIMP</name>
<keyword evidence="2" id="KW-0645">Protease</keyword>
<evidence type="ECO:0000313" key="2">
    <source>
        <dbReference type="EMBL" id="NIE46656.1"/>
    </source>
</evidence>
<feature type="signal peptide" evidence="1">
    <location>
        <begin position="1"/>
        <end position="18"/>
    </location>
</feature>
<evidence type="ECO:0000256" key="1">
    <source>
        <dbReference type="SAM" id="SignalP"/>
    </source>
</evidence>
<accession>A0A6G5A8Z6</accession>
<keyword evidence="2" id="KW-0482">Metalloprotease</keyword>